<dbReference type="OrthoDB" id="7616380at2759"/>
<protein>
    <submittedName>
        <fullName evidence="1">Uncharacterized protein</fullName>
    </submittedName>
</protein>
<accession>A0A0N0BCA2</accession>
<dbReference type="Proteomes" id="UP000053105">
    <property type="component" value="Unassembled WGS sequence"/>
</dbReference>
<evidence type="ECO:0000313" key="1">
    <source>
        <dbReference type="EMBL" id="KOX68692.1"/>
    </source>
</evidence>
<keyword evidence="2" id="KW-1185">Reference proteome</keyword>
<dbReference type="AlphaFoldDB" id="A0A0N0BCA2"/>
<sequence>MEPHHKEQQRDSIVQLAQYKPNILQTRITTHRSPKSGSFLNMCIADNRIHFHDLTTHNKLKSYKYDSDHRTISVKISLNTHEHFEIDKINNNIKYNYNKADWPKFRAHLNSNNNIDIPKDRNRITDEIDKYIEQLDTNITNAIDHAVEHANNNYNSTDRYITPRIKKLRKQKHQLIIKINKLTRLDKYSPDNDLLIAILKYTLKAIRHEIKKAFQNSVSQYWKHKISNVTLQKQKDLLLSINSIFRTPTQNNIDTLEKPKSHTHLITEANLERDKLQTDRQKFNYLRNTRQTKHIRSSL</sequence>
<evidence type="ECO:0000313" key="2">
    <source>
        <dbReference type="Proteomes" id="UP000053105"/>
    </source>
</evidence>
<organism evidence="1 2">
    <name type="scientific">Melipona quadrifasciata</name>
    <dbReference type="NCBI Taxonomy" id="166423"/>
    <lineage>
        <taxon>Eukaryota</taxon>
        <taxon>Metazoa</taxon>
        <taxon>Ecdysozoa</taxon>
        <taxon>Arthropoda</taxon>
        <taxon>Hexapoda</taxon>
        <taxon>Insecta</taxon>
        <taxon>Pterygota</taxon>
        <taxon>Neoptera</taxon>
        <taxon>Endopterygota</taxon>
        <taxon>Hymenoptera</taxon>
        <taxon>Apocrita</taxon>
        <taxon>Aculeata</taxon>
        <taxon>Apoidea</taxon>
        <taxon>Anthophila</taxon>
        <taxon>Apidae</taxon>
        <taxon>Melipona</taxon>
    </lineage>
</organism>
<name>A0A0N0BCA2_9HYME</name>
<reference evidence="1 2" key="1">
    <citation type="submission" date="2015-07" db="EMBL/GenBank/DDBJ databases">
        <title>The genome of Melipona quadrifasciata.</title>
        <authorList>
            <person name="Pan H."/>
            <person name="Kapheim K."/>
        </authorList>
    </citation>
    <scope>NUCLEOTIDE SEQUENCE [LARGE SCALE GENOMIC DNA]</scope>
    <source>
        <strain evidence="1">0111107301</strain>
        <tissue evidence="1">Whole body</tissue>
    </source>
</reference>
<dbReference type="EMBL" id="KQ435922">
    <property type="protein sequence ID" value="KOX68692.1"/>
    <property type="molecule type" value="Genomic_DNA"/>
</dbReference>
<proteinExistence type="predicted"/>
<dbReference type="STRING" id="166423.A0A0N0BCA2"/>
<gene>
    <name evidence="1" type="ORF">WN51_04178</name>
</gene>